<evidence type="ECO:0000259" key="4">
    <source>
        <dbReference type="PROSITE" id="PS50222"/>
    </source>
</evidence>
<dbReference type="GO" id="GO:0005524">
    <property type="term" value="F:ATP binding"/>
    <property type="evidence" value="ECO:0007669"/>
    <property type="project" value="UniProtKB-KW"/>
</dbReference>
<feature type="domain" description="EF-hand" evidence="4">
    <location>
        <begin position="288"/>
        <end position="323"/>
    </location>
</feature>
<sequence>MLLFKACTGNETEADEISVRKDEEPTVYKVSSSFDPSKSTEDNFSVEHFIGIHASIRPLMDYTYHRKYMDSRVLMQDDLIERFCKQCVRRGSEQLPWVVFTAGAMGAGKGYVTRWMDQSGYLPMKNFLVVDPDAIRHELPEWKIYCERDANSAGDLTQKEAGHIAEILGHRGLRDRYNVIFDGSLRDTAWYTTYFNRLRHDFPGIRIAIIHIVADSDEVLERAAERGRKTGRVVPVRLLIESMEQVPKSVNTLAPKADFAFRVVNRSGVEPYLEHIESATSPKKSLNLTWQLVRDLWKDIDENADGHLSREEVQQALEDGLLTKQVLDTVDLDKNGSISPVEFAQAREAARLSATIKYK</sequence>
<dbReference type="InterPro" id="IPR027417">
    <property type="entry name" value="P-loop_NTPase"/>
</dbReference>
<reference evidence="5" key="1">
    <citation type="submission" date="2021-01" db="EMBL/GenBank/DDBJ databases">
        <authorList>
            <person name="Corre E."/>
            <person name="Pelletier E."/>
            <person name="Niang G."/>
            <person name="Scheremetjew M."/>
            <person name="Finn R."/>
            <person name="Kale V."/>
            <person name="Holt S."/>
            <person name="Cochrane G."/>
            <person name="Meng A."/>
            <person name="Brown T."/>
            <person name="Cohen L."/>
        </authorList>
    </citation>
    <scope>NUCLEOTIDE SEQUENCE</scope>
    <source>
        <strain evidence="5">OF101</strain>
    </source>
</reference>
<evidence type="ECO:0000313" key="5">
    <source>
        <dbReference type="EMBL" id="CAD9166384.1"/>
    </source>
</evidence>
<dbReference type="InterPro" id="IPR011992">
    <property type="entry name" value="EF-hand-dom_pair"/>
</dbReference>
<evidence type="ECO:0000256" key="2">
    <source>
        <dbReference type="ARBA" id="ARBA00022837"/>
    </source>
</evidence>
<dbReference type="Gene3D" id="3.40.50.300">
    <property type="entry name" value="P-loop containing nucleotide triphosphate hydrolases"/>
    <property type="match status" value="1"/>
</dbReference>
<dbReference type="EMBL" id="HBGE01072109">
    <property type="protein sequence ID" value="CAD9166384.1"/>
    <property type="molecule type" value="Transcribed_RNA"/>
</dbReference>
<dbReference type="InterPro" id="IPR018247">
    <property type="entry name" value="EF_Hand_1_Ca_BS"/>
</dbReference>
<dbReference type="GO" id="GO:0016301">
    <property type="term" value="F:kinase activity"/>
    <property type="evidence" value="ECO:0007669"/>
    <property type="project" value="InterPro"/>
</dbReference>
<evidence type="ECO:0000256" key="1">
    <source>
        <dbReference type="ARBA" id="ARBA00022741"/>
    </source>
</evidence>
<keyword evidence="1" id="KW-0547">Nucleotide-binding</keyword>
<dbReference type="AlphaFoldDB" id="A0A7S1WFY0"/>
<keyword evidence="2" id="KW-0106">Calcium</keyword>
<dbReference type="PROSITE" id="PS00018">
    <property type="entry name" value="EF_HAND_1"/>
    <property type="match status" value="2"/>
</dbReference>
<accession>A0A7S1WFY0</accession>
<dbReference type="SMART" id="SM00054">
    <property type="entry name" value="EFh"/>
    <property type="match status" value="2"/>
</dbReference>
<dbReference type="PROSITE" id="PS50222">
    <property type="entry name" value="EF_HAND_2"/>
    <property type="match status" value="1"/>
</dbReference>
<gene>
    <name evidence="5" type="ORF">ACAT0790_LOCUS43152</name>
</gene>
<dbReference type="CDD" id="cd00051">
    <property type="entry name" value="EFh"/>
    <property type="match status" value="1"/>
</dbReference>
<keyword evidence="3" id="KW-0067">ATP-binding</keyword>
<dbReference type="InterPro" id="IPR002048">
    <property type="entry name" value="EF_hand_dom"/>
</dbReference>
<dbReference type="SUPFAM" id="SSF52540">
    <property type="entry name" value="P-loop containing nucleoside triphosphate hydrolases"/>
    <property type="match status" value="1"/>
</dbReference>
<name>A0A7S1WFY0_ALECA</name>
<dbReference type="InterPro" id="IPR010488">
    <property type="entry name" value="Zeta_toxin_domain"/>
</dbReference>
<dbReference type="Pfam" id="PF06414">
    <property type="entry name" value="Zeta_toxin"/>
    <property type="match status" value="1"/>
</dbReference>
<organism evidence="5">
    <name type="scientific">Alexandrium catenella</name>
    <name type="common">Red tide dinoflagellate</name>
    <name type="synonym">Gonyaulax catenella</name>
    <dbReference type="NCBI Taxonomy" id="2925"/>
    <lineage>
        <taxon>Eukaryota</taxon>
        <taxon>Sar</taxon>
        <taxon>Alveolata</taxon>
        <taxon>Dinophyceae</taxon>
        <taxon>Gonyaulacales</taxon>
        <taxon>Pyrocystaceae</taxon>
        <taxon>Alexandrium</taxon>
    </lineage>
</organism>
<evidence type="ECO:0000256" key="3">
    <source>
        <dbReference type="ARBA" id="ARBA00022840"/>
    </source>
</evidence>
<dbReference type="GO" id="GO:0005509">
    <property type="term" value="F:calcium ion binding"/>
    <property type="evidence" value="ECO:0007669"/>
    <property type="project" value="InterPro"/>
</dbReference>
<protein>
    <recommendedName>
        <fullName evidence="4">EF-hand domain-containing protein</fullName>
    </recommendedName>
</protein>
<dbReference type="SUPFAM" id="SSF47473">
    <property type="entry name" value="EF-hand"/>
    <property type="match status" value="1"/>
</dbReference>
<proteinExistence type="predicted"/>